<keyword evidence="3" id="KW-1185">Reference proteome</keyword>
<sequence length="125" mass="13490">MAAKGQGSESPIDLEGMLRRALAPVEPPEDLAVRLDETLTSLTDLAAEELEAWELAAIGDPRRWVDNVARPAIAAAVGAGAGAALVALRVHQSRGRRRQKASDPLDYAERTVRAVADETRRLLDR</sequence>
<feature type="transmembrane region" description="Helical" evidence="1">
    <location>
        <begin position="72"/>
        <end position="90"/>
    </location>
</feature>
<dbReference type="RefSeq" id="WP_254573209.1">
    <property type="nucleotide sequence ID" value="NZ_CP098502.1"/>
</dbReference>
<evidence type="ECO:0000256" key="1">
    <source>
        <dbReference type="SAM" id="Phobius"/>
    </source>
</evidence>
<keyword evidence="1" id="KW-0472">Membrane</keyword>
<name>A0ABY5E013_9ACTN</name>
<gene>
    <name evidence="2" type="ORF">NBH00_10080</name>
</gene>
<accession>A0ABY5E013</accession>
<dbReference type="Proteomes" id="UP001056035">
    <property type="component" value="Chromosome"/>
</dbReference>
<proteinExistence type="predicted"/>
<dbReference type="EMBL" id="CP098502">
    <property type="protein sequence ID" value="UTI66539.1"/>
    <property type="molecule type" value="Genomic_DNA"/>
</dbReference>
<keyword evidence="1" id="KW-1133">Transmembrane helix</keyword>
<reference evidence="2 3" key="1">
    <citation type="submission" date="2022-06" db="EMBL/GenBank/DDBJ databases">
        <title>Paraconexibacter antarcticus.</title>
        <authorList>
            <person name="Kim C.S."/>
        </authorList>
    </citation>
    <scope>NUCLEOTIDE SEQUENCE [LARGE SCALE GENOMIC DNA]</scope>
    <source>
        <strain evidence="2 3">02-257</strain>
    </source>
</reference>
<evidence type="ECO:0008006" key="4">
    <source>
        <dbReference type="Google" id="ProtNLM"/>
    </source>
</evidence>
<organism evidence="2 3">
    <name type="scientific">Paraconexibacter antarcticus</name>
    <dbReference type="NCBI Taxonomy" id="2949664"/>
    <lineage>
        <taxon>Bacteria</taxon>
        <taxon>Bacillati</taxon>
        <taxon>Actinomycetota</taxon>
        <taxon>Thermoleophilia</taxon>
        <taxon>Solirubrobacterales</taxon>
        <taxon>Paraconexibacteraceae</taxon>
        <taxon>Paraconexibacter</taxon>
    </lineage>
</organism>
<keyword evidence="1" id="KW-0812">Transmembrane</keyword>
<protein>
    <recommendedName>
        <fullName evidence="4">DUF3618 domain-containing protein</fullName>
    </recommendedName>
</protein>
<evidence type="ECO:0000313" key="3">
    <source>
        <dbReference type="Proteomes" id="UP001056035"/>
    </source>
</evidence>
<evidence type="ECO:0000313" key="2">
    <source>
        <dbReference type="EMBL" id="UTI66539.1"/>
    </source>
</evidence>